<comment type="caution">
    <text evidence="2">The sequence shown here is derived from an EMBL/GenBank/DDBJ whole genome shotgun (WGS) entry which is preliminary data.</text>
</comment>
<accession>A0AAV9TZR1</accession>
<sequence>MEALSAAASVVGVAAATAHLARIIYTDIESIRKAPKALRDLKSDLGSLSNILDSLSNKAQDLALIIDRNVERILTENLSSCQASCQSLRDTIHKLTKHSVNGVLSKRDRISIGWWEEKSLESYGKQLMFCKTGLTLTLSAIEMLSEELAMIKQQLQENRETCIETKTELVRLSGSSTIITSNEEVNEDPERSQIQDHLATLEIEKQVAEKTSATCKVVQQAVGTHMRQQTEKVEVADESNNIVGIYSPVQDLPPVKEQTVGAVKVGVKCNNFVGIGVAPPGFFNRHGSSLS</sequence>
<dbReference type="Proteomes" id="UP001375240">
    <property type="component" value="Unassembled WGS sequence"/>
</dbReference>
<reference evidence="2 3" key="1">
    <citation type="submission" date="2019-10" db="EMBL/GenBank/DDBJ databases">
        <authorList>
            <person name="Palmer J.M."/>
        </authorList>
    </citation>
    <scope>NUCLEOTIDE SEQUENCE [LARGE SCALE GENOMIC DNA]</scope>
    <source>
        <strain evidence="2 3">TWF696</strain>
    </source>
</reference>
<dbReference type="Pfam" id="PF17111">
    <property type="entry name" value="PigL_N"/>
    <property type="match status" value="1"/>
</dbReference>
<gene>
    <name evidence="2" type="ORF">TWF696_003135</name>
</gene>
<dbReference type="EMBL" id="JAVHNQ010000015">
    <property type="protein sequence ID" value="KAK6332420.1"/>
    <property type="molecule type" value="Genomic_DNA"/>
</dbReference>
<name>A0AAV9TZR1_9PEZI</name>
<dbReference type="InterPro" id="IPR031348">
    <property type="entry name" value="PigL_N"/>
</dbReference>
<protein>
    <recommendedName>
        <fullName evidence="1">Azaphilone pigments biosynthesis cluster protein L N-terminal domain-containing protein</fullName>
    </recommendedName>
</protein>
<proteinExistence type="predicted"/>
<keyword evidence="3" id="KW-1185">Reference proteome</keyword>
<feature type="domain" description="Azaphilone pigments biosynthesis cluster protein L N-terminal" evidence="1">
    <location>
        <begin position="1"/>
        <end position="215"/>
    </location>
</feature>
<dbReference type="AlphaFoldDB" id="A0AAV9TZR1"/>
<organism evidence="2 3">
    <name type="scientific">Orbilia brochopaga</name>
    <dbReference type="NCBI Taxonomy" id="3140254"/>
    <lineage>
        <taxon>Eukaryota</taxon>
        <taxon>Fungi</taxon>
        <taxon>Dikarya</taxon>
        <taxon>Ascomycota</taxon>
        <taxon>Pezizomycotina</taxon>
        <taxon>Orbiliomycetes</taxon>
        <taxon>Orbiliales</taxon>
        <taxon>Orbiliaceae</taxon>
        <taxon>Orbilia</taxon>
    </lineage>
</organism>
<evidence type="ECO:0000313" key="2">
    <source>
        <dbReference type="EMBL" id="KAK6332420.1"/>
    </source>
</evidence>
<evidence type="ECO:0000259" key="1">
    <source>
        <dbReference type="Pfam" id="PF17111"/>
    </source>
</evidence>
<evidence type="ECO:0000313" key="3">
    <source>
        <dbReference type="Proteomes" id="UP001375240"/>
    </source>
</evidence>